<dbReference type="Proteomes" id="UP000198379">
    <property type="component" value="Unassembled WGS sequence"/>
</dbReference>
<name>A0A239DUJ9_9FLAO</name>
<evidence type="ECO:0000313" key="1">
    <source>
        <dbReference type="EMBL" id="SNS36017.1"/>
    </source>
</evidence>
<organism evidence="1 2">
    <name type="scientific">Dokdonia pacifica</name>
    <dbReference type="NCBI Taxonomy" id="1627892"/>
    <lineage>
        <taxon>Bacteria</taxon>
        <taxon>Pseudomonadati</taxon>
        <taxon>Bacteroidota</taxon>
        <taxon>Flavobacteriia</taxon>
        <taxon>Flavobacteriales</taxon>
        <taxon>Flavobacteriaceae</taxon>
        <taxon>Dokdonia</taxon>
    </lineage>
</organism>
<reference evidence="1 2" key="1">
    <citation type="submission" date="2017-06" db="EMBL/GenBank/DDBJ databases">
        <authorList>
            <person name="Kim H.J."/>
            <person name="Triplett B.A."/>
        </authorList>
    </citation>
    <scope>NUCLEOTIDE SEQUENCE [LARGE SCALE GENOMIC DNA]</scope>
    <source>
        <strain evidence="1 2">DSM 25597</strain>
    </source>
</reference>
<gene>
    <name evidence="1" type="ORF">SAMN06265376_11265</name>
</gene>
<protein>
    <submittedName>
        <fullName evidence="1">Uncharacterized protein</fullName>
    </submittedName>
</protein>
<sequence>MDDIYDFYRKGELDKIDAYNEVLEITNNAKVAIANGNGIPINSIKF</sequence>
<accession>A0A239DUJ9</accession>
<dbReference type="AlphaFoldDB" id="A0A239DUJ9"/>
<evidence type="ECO:0000313" key="2">
    <source>
        <dbReference type="Proteomes" id="UP000198379"/>
    </source>
</evidence>
<dbReference type="RefSeq" id="WP_179218258.1">
    <property type="nucleotide sequence ID" value="NZ_BMEP01000011.1"/>
</dbReference>
<proteinExistence type="predicted"/>
<dbReference type="EMBL" id="FZNY01000012">
    <property type="protein sequence ID" value="SNS36017.1"/>
    <property type="molecule type" value="Genomic_DNA"/>
</dbReference>
<keyword evidence="2" id="KW-1185">Reference proteome</keyword>